<dbReference type="Proteomes" id="UP000008743">
    <property type="component" value="Unassembled WGS sequence"/>
</dbReference>
<proteinExistence type="predicted"/>
<dbReference type="InterPro" id="IPR014848">
    <property type="entry name" value="Rgp1"/>
</dbReference>
<dbReference type="Pfam" id="PF08737">
    <property type="entry name" value="Rgp1"/>
    <property type="match status" value="2"/>
</dbReference>
<dbReference type="eggNOG" id="KOG4469">
    <property type="taxonomic scope" value="Eukaryota"/>
</dbReference>
<dbReference type="InParanoid" id="A0A0D2WX03"/>
<keyword evidence="3" id="KW-1185">Reference proteome</keyword>
<dbReference type="AlphaFoldDB" id="A0A0D2WX03"/>
<dbReference type="PANTHER" id="PTHR12507">
    <property type="entry name" value="REDUCED GROWTH PHENOTYPE 1 RGP1, YEAST -RELATED"/>
    <property type="match status" value="1"/>
</dbReference>
<dbReference type="RefSeq" id="XP_004343535.2">
    <property type="nucleotide sequence ID" value="XM_004343485.2"/>
</dbReference>
<feature type="region of interest" description="Disordered" evidence="1">
    <location>
        <begin position="304"/>
        <end position="351"/>
    </location>
</feature>
<feature type="compositionally biased region" description="Polar residues" evidence="1">
    <location>
        <begin position="173"/>
        <end position="192"/>
    </location>
</feature>
<organism evidence="2 3">
    <name type="scientific">Capsaspora owczarzaki (strain ATCC 30864)</name>
    <dbReference type="NCBI Taxonomy" id="595528"/>
    <lineage>
        <taxon>Eukaryota</taxon>
        <taxon>Filasterea</taxon>
        <taxon>Capsaspora</taxon>
    </lineage>
</organism>
<sequence length="555" mass="59941">MLDVRVTLARNGVFFAGETVHATIALTNLNSSAKPTDASTTGTTGTSTSGVEKIAWVSAQVTCHARLNAAYTNADAVANNPQRHPHARDAEVMTDDAAPIAAVQLAMKQLSAPSTATPAIESHHHQDGQHHRHDHSSHHDVHPDAQQGPGVQSTASSLLSFFSSFLPGGLVSEPSTPNSHPPSQQTVSPNHSHTAHSGRASRHRGDDSNGVLMFSSPLVILTNNTLLEAGQAQSFEYMAPLPLDIPPSHRGVSAGYTYRINVGVQLGNADPVSLPVSFRVFVIQPVEMLTSTLAALHLDRDSERKRSISRQSPLPQQDGAKRGLGEESRQALTRRSFPSLPEPAGGPSRSELWDSDTIFELLSLVTANVSTRQGASKFNITSSIGHVARFKLRKPAYRLGEDVVGTFDFSDATIPCYQIAIHLECIETVGLPYAVNPQKLSTTRLHAEHHEFCAHTKQLHVALPVPQASTPDFDTDLLSVKWRLRIEFAIASRVDQGKPILPDCEPLLDSNETWVSPTQIQAELLSMTIPLVVIAAHPLHVHSPALVTAALLKHE</sequence>
<feature type="region of interest" description="Disordered" evidence="1">
    <location>
        <begin position="109"/>
        <end position="153"/>
    </location>
</feature>
<reference evidence="3" key="1">
    <citation type="submission" date="2011-02" db="EMBL/GenBank/DDBJ databases">
        <title>The Genome Sequence of Capsaspora owczarzaki ATCC 30864.</title>
        <authorList>
            <person name="Russ C."/>
            <person name="Cuomo C."/>
            <person name="Burger G."/>
            <person name="Gray M.W."/>
            <person name="Holland P.W.H."/>
            <person name="King N."/>
            <person name="Lang F.B.F."/>
            <person name="Roger A.J."/>
            <person name="Ruiz-Trillo I."/>
            <person name="Young S.K."/>
            <person name="Zeng Q."/>
            <person name="Gargeya S."/>
            <person name="Alvarado L."/>
            <person name="Berlin A."/>
            <person name="Chapman S.B."/>
            <person name="Chen Z."/>
            <person name="Freedman E."/>
            <person name="Gellesch M."/>
            <person name="Goldberg J."/>
            <person name="Griggs A."/>
            <person name="Gujja S."/>
            <person name="Heilman E."/>
            <person name="Heiman D."/>
            <person name="Howarth C."/>
            <person name="Mehta T."/>
            <person name="Neiman D."/>
            <person name="Pearson M."/>
            <person name="Roberts A."/>
            <person name="Saif S."/>
            <person name="Shea T."/>
            <person name="Shenoy N."/>
            <person name="Sisk P."/>
            <person name="Stolte C."/>
            <person name="Sykes S."/>
            <person name="White J."/>
            <person name="Yandava C."/>
            <person name="Haas B."/>
            <person name="Nusbaum C."/>
            <person name="Birren B."/>
        </authorList>
    </citation>
    <scope>NUCLEOTIDE SEQUENCE</scope>
    <source>
        <strain evidence="3">ATCC 30864</strain>
    </source>
</reference>
<protein>
    <recommendedName>
        <fullName evidence="4">Rgp1-domain-containing protein</fullName>
    </recommendedName>
</protein>
<dbReference type="OrthoDB" id="1918at2759"/>
<evidence type="ECO:0008006" key="4">
    <source>
        <dbReference type="Google" id="ProtNLM"/>
    </source>
</evidence>
<feature type="region of interest" description="Disordered" evidence="1">
    <location>
        <begin position="170"/>
        <end position="208"/>
    </location>
</feature>
<evidence type="ECO:0000313" key="2">
    <source>
        <dbReference type="EMBL" id="KJE97218.1"/>
    </source>
</evidence>
<evidence type="ECO:0000313" key="3">
    <source>
        <dbReference type="Proteomes" id="UP000008743"/>
    </source>
</evidence>
<dbReference type="EMBL" id="KE346373">
    <property type="protein sequence ID" value="KJE97218.1"/>
    <property type="molecule type" value="Genomic_DNA"/>
</dbReference>
<feature type="compositionally biased region" description="Basic and acidic residues" evidence="1">
    <location>
        <begin position="319"/>
        <end position="329"/>
    </location>
</feature>
<dbReference type="PhylomeDB" id="A0A0D2WX03"/>
<dbReference type="STRING" id="595528.A0A0D2WX03"/>
<evidence type="ECO:0000256" key="1">
    <source>
        <dbReference type="SAM" id="MobiDB-lite"/>
    </source>
</evidence>
<feature type="compositionally biased region" description="Basic residues" evidence="1">
    <location>
        <begin position="193"/>
        <end position="202"/>
    </location>
</feature>
<name>A0A0D2WX03_CAPO3</name>
<accession>A0A0D2WX03</accession>
<gene>
    <name evidence="2" type="ORF">CAOG_007661</name>
</gene>